<dbReference type="Proteomes" id="UP000481858">
    <property type="component" value="Unassembled WGS sequence"/>
</dbReference>
<sequence>MRGNMGASSREHVIPGSLYGGVPRFPQLPPLIPLPGTSGDGEAQSEPAPAAVMEWDTTVVAHVMPYEVVNDRRHSGWEEVEKRWTKQQQQGAEQKQQQPPQSTGISSKPPGKDAVALYPHLAIPAPSLESESDFRMRVKLNSQSASMAVGDGFKKWTTFTEGEWAGQLGHGIVVSGGQDSQELIYGKTLATQVEATHRLKTADEIPAFIECKTRGFRTGPPELMRALRDPEKASSVDVRLIQYRVTLSMKTTDERYAEKVNFGLWARERVMGAENAEQEADRALAAARLRVREAREEVKRLELEAAEEARRAKIKQYHAKEVSKRGKQLGRHDL</sequence>
<reference evidence="3 4" key="1">
    <citation type="submission" date="2019-12" db="EMBL/GenBank/DDBJ databases">
        <title>Draft genome sequence of the ascomycete Xylaria multiplex DSM 110363.</title>
        <authorList>
            <person name="Buettner E."/>
            <person name="Kellner H."/>
        </authorList>
    </citation>
    <scope>NUCLEOTIDE SEQUENCE [LARGE SCALE GENOMIC DNA]</scope>
    <source>
        <strain evidence="3 4">DSM 110363</strain>
    </source>
</reference>
<dbReference type="OrthoDB" id="3549121at2759"/>
<protein>
    <submittedName>
        <fullName evidence="3">Uncharacterized protein</fullName>
    </submittedName>
</protein>
<gene>
    <name evidence="3" type="ORF">GQX73_g9989</name>
</gene>
<feature type="region of interest" description="Disordered" evidence="2">
    <location>
        <begin position="79"/>
        <end position="113"/>
    </location>
</feature>
<accession>A0A7C8IQ18</accession>
<feature type="coiled-coil region" evidence="1">
    <location>
        <begin position="277"/>
        <end position="311"/>
    </location>
</feature>
<dbReference type="Gene3D" id="2.40.160.20">
    <property type="match status" value="1"/>
</dbReference>
<dbReference type="InParanoid" id="A0A7C8IQ18"/>
<evidence type="ECO:0000313" key="3">
    <source>
        <dbReference type="EMBL" id="KAF2963582.1"/>
    </source>
</evidence>
<name>A0A7C8IQ18_9PEZI</name>
<keyword evidence="1" id="KW-0175">Coiled coil</keyword>
<evidence type="ECO:0000256" key="1">
    <source>
        <dbReference type="SAM" id="Coils"/>
    </source>
</evidence>
<dbReference type="InterPro" id="IPR020915">
    <property type="entry name" value="UPF0311"/>
</dbReference>
<proteinExistence type="predicted"/>
<keyword evidence="4" id="KW-1185">Reference proteome</keyword>
<comment type="caution">
    <text evidence="3">The sequence shown here is derived from an EMBL/GenBank/DDBJ whole genome shotgun (WGS) entry which is preliminary data.</text>
</comment>
<feature type="compositionally biased region" description="Low complexity" evidence="2">
    <location>
        <begin position="86"/>
        <end position="101"/>
    </location>
</feature>
<evidence type="ECO:0000256" key="2">
    <source>
        <dbReference type="SAM" id="MobiDB-lite"/>
    </source>
</evidence>
<evidence type="ECO:0000313" key="4">
    <source>
        <dbReference type="Proteomes" id="UP000481858"/>
    </source>
</evidence>
<dbReference type="PANTHER" id="PTHR37315:SF1">
    <property type="entry name" value="UPF0311 PROTEIN BLR7842"/>
    <property type="match status" value="1"/>
</dbReference>
<dbReference type="Pfam" id="PF11578">
    <property type="entry name" value="DUF3237"/>
    <property type="match status" value="1"/>
</dbReference>
<dbReference type="PANTHER" id="PTHR37315">
    <property type="entry name" value="UPF0311 PROTEIN BLR7842"/>
    <property type="match status" value="1"/>
</dbReference>
<organism evidence="3 4">
    <name type="scientific">Xylaria multiplex</name>
    <dbReference type="NCBI Taxonomy" id="323545"/>
    <lineage>
        <taxon>Eukaryota</taxon>
        <taxon>Fungi</taxon>
        <taxon>Dikarya</taxon>
        <taxon>Ascomycota</taxon>
        <taxon>Pezizomycotina</taxon>
        <taxon>Sordariomycetes</taxon>
        <taxon>Xylariomycetidae</taxon>
        <taxon>Xylariales</taxon>
        <taxon>Xylariaceae</taxon>
        <taxon>Xylaria</taxon>
    </lineage>
</organism>
<dbReference type="AlphaFoldDB" id="A0A7C8IQ18"/>
<dbReference type="EMBL" id="WUBL01000194">
    <property type="protein sequence ID" value="KAF2963582.1"/>
    <property type="molecule type" value="Genomic_DNA"/>
</dbReference>